<feature type="chain" id="PRO_5004651696" evidence="2">
    <location>
        <begin position="19"/>
        <end position="240"/>
    </location>
</feature>
<dbReference type="EMBL" id="HF936296">
    <property type="protein sequence ID" value="CCX34022.1"/>
    <property type="molecule type" value="Genomic_DNA"/>
</dbReference>
<keyword evidence="1" id="KW-0812">Transmembrane</keyword>
<keyword evidence="4" id="KW-1185">Reference proteome</keyword>
<proteinExistence type="predicted"/>
<sequence length="240" mass="25575">MLCFLLSFFTLLFSAALAEDAEQTLQHNVFTYPTGGVISTQAPIVVSWIPSTPGPTTLTLTGNLNRTSTIAASIPNIGSFVWSPEPSTFGESFKLTITDDITHESTDSNTFNLLQTMTTKLIIVTSTRFPTVTDTSLVLDIGAKPTEDPRAPPPPLRTTDNVIGATNEEAPDVGLIAGATIGACVGAGVILVGAIIVWRKKWGGGYISEEEIVVRKSPERMMQSGGSLQARGMEGARNEF</sequence>
<dbReference type="OrthoDB" id="4094614at2759"/>
<dbReference type="AlphaFoldDB" id="U4LUU7"/>
<keyword evidence="1" id="KW-1133">Transmembrane helix</keyword>
<feature type="transmembrane region" description="Helical" evidence="1">
    <location>
        <begin position="175"/>
        <end position="198"/>
    </location>
</feature>
<name>U4LUU7_PYROM</name>
<evidence type="ECO:0000313" key="4">
    <source>
        <dbReference type="Proteomes" id="UP000018144"/>
    </source>
</evidence>
<accession>U4LUU7</accession>
<keyword evidence="1" id="KW-0472">Membrane</keyword>
<dbReference type="Proteomes" id="UP000018144">
    <property type="component" value="Unassembled WGS sequence"/>
</dbReference>
<protein>
    <submittedName>
        <fullName evidence="3">Uncharacterized protein</fullName>
    </submittedName>
</protein>
<evidence type="ECO:0000313" key="3">
    <source>
        <dbReference type="EMBL" id="CCX34022.1"/>
    </source>
</evidence>
<gene>
    <name evidence="3" type="ORF">PCON_02500</name>
</gene>
<reference evidence="3 4" key="1">
    <citation type="journal article" date="2013" name="PLoS Genet.">
        <title>The genome and development-dependent transcriptomes of Pyronema confluens: a window into fungal evolution.</title>
        <authorList>
            <person name="Traeger S."/>
            <person name="Altegoer F."/>
            <person name="Freitag M."/>
            <person name="Gabaldon T."/>
            <person name="Kempken F."/>
            <person name="Kumar A."/>
            <person name="Marcet-Houben M."/>
            <person name="Poggeler S."/>
            <person name="Stajich J.E."/>
            <person name="Nowrousian M."/>
        </authorList>
    </citation>
    <scope>NUCLEOTIDE SEQUENCE [LARGE SCALE GENOMIC DNA]</scope>
    <source>
        <strain evidence="4">CBS 100304</strain>
        <tissue evidence="3">Vegetative mycelium</tissue>
    </source>
</reference>
<evidence type="ECO:0000256" key="2">
    <source>
        <dbReference type="SAM" id="SignalP"/>
    </source>
</evidence>
<keyword evidence="2" id="KW-0732">Signal</keyword>
<evidence type="ECO:0000256" key="1">
    <source>
        <dbReference type="SAM" id="Phobius"/>
    </source>
</evidence>
<organism evidence="3 4">
    <name type="scientific">Pyronema omphalodes (strain CBS 100304)</name>
    <name type="common">Pyronema confluens</name>
    <dbReference type="NCBI Taxonomy" id="1076935"/>
    <lineage>
        <taxon>Eukaryota</taxon>
        <taxon>Fungi</taxon>
        <taxon>Dikarya</taxon>
        <taxon>Ascomycota</taxon>
        <taxon>Pezizomycotina</taxon>
        <taxon>Pezizomycetes</taxon>
        <taxon>Pezizales</taxon>
        <taxon>Pyronemataceae</taxon>
        <taxon>Pyronema</taxon>
    </lineage>
</organism>
<feature type="signal peptide" evidence="2">
    <location>
        <begin position="1"/>
        <end position="18"/>
    </location>
</feature>